<sequence length="510" mass="57305">MKKMVRARIAEKTSSIGVAFRTGDEARLKWKGLKKKVTEKDNDCSATGGGRPKTRIIPFEDLVMAVIGEKSSLHNGIDGGLQTVDCGGYKVTQFPVTSVSGKGSGTGTRGAKTMLLSVPHEMQQGPAIIELPEQVYTSQDLPVQPSTSSSNMAVVPESQPPSTNPVVTPVRSRGWKARLMKRRREASGSKQSRGETAIEDKEESCVFKEVGDRGHQPVSLHEVAQDETAKWLVVAPTLLEKFTFPQDLGIVDTPWPFGNAVPKNEISIKDHLIKKMFDSDIVDLYGYMAMRETVPVKNYTNILAKKTKFAAWLVSNCWTPGKRMDYIKRLQKLVPVDIYGGCGPHKCPRSHDNACFEKFSTQYKFYLSFESGLCQDYVSEKFFRYMETDAVVVARGDGHKYLAPRGTFVNTADFAGIRELADHLKYLDANTEEYINILKAKDEYVPLYEDYPIRDPQGNVKYMAYHYEAVSFCETCRRLWDLDNHRKTIADLPAWFDNGNCYPPEDITDV</sequence>
<dbReference type="InterPro" id="IPR038577">
    <property type="entry name" value="GT10-like_C_sf"/>
</dbReference>
<keyword evidence="7" id="KW-0472">Membrane</keyword>
<comment type="similarity">
    <text evidence="3 7">Belongs to the glycosyltransferase 10 family.</text>
</comment>
<name>A0ABD0KR71_9CAEN</name>
<dbReference type="EMBL" id="JACVVK020000134">
    <property type="protein sequence ID" value="KAK7489767.1"/>
    <property type="molecule type" value="Genomic_DNA"/>
</dbReference>
<evidence type="ECO:0000256" key="3">
    <source>
        <dbReference type="ARBA" id="ARBA00008919"/>
    </source>
</evidence>
<evidence type="ECO:0000256" key="5">
    <source>
        <dbReference type="ARBA" id="ARBA00022679"/>
    </source>
</evidence>
<keyword evidence="7" id="KW-0812">Transmembrane</keyword>
<comment type="pathway">
    <text evidence="2">Protein modification; protein glycosylation.</text>
</comment>
<feature type="compositionally biased region" description="Basic residues" evidence="8">
    <location>
        <begin position="173"/>
        <end position="184"/>
    </location>
</feature>
<comment type="subcellular location">
    <subcellularLocation>
        <location evidence="1">Golgi apparatus membrane</location>
        <topology evidence="1">Single-pass type II membrane protein</topology>
    </subcellularLocation>
    <subcellularLocation>
        <location evidence="7">Golgi apparatus</location>
        <location evidence="7">Golgi stack membrane</location>
        <topology evidence="7">Single-pass type II membrane protein</topology>
    </subcellularLocation>
</comment>
<feature type="domain" description="Fucosyltransferase C-terminal" evidence="9">
    <location>
        <begin position="304"/>
        <end position="495"/>
    </location>
</feature>
<evidence type="ECO:0000256" key="1">
    <source>
        <dbReference type="ARBA" id="ARBA00004323"/>
    </source>
</evidence>
<evidence type="ECO:0000313" key="10">
    <source>
        <dbReference type="EMBL" id="KAK7489767.1"/>
    </source>
</evidence>
<evidence type="ECO:0000256" key="6">
    <source>
        <dbReference type="ARBA" id="ARBA00023034"/>
    </source>
</evidence>
<evidence type="ECO:0000256" key="8">
    <source>
        <dbReference type="SAM" id="MobiDB-lite"/>
    </source>
</evidence>
<dbReference type="InterPro" id="IPR001503">
    <property type="entry name" value="Glyco_trans_10"/>
</dbReference>
<accession>A0ABD0KR71</accession>
<dbReference type="PANTHER" id="PTHR48438">
    <property type="entry name" value="ALPHA-(1,3)-FUCOSYLTRANSFERASE C-RELATED"/>
    <property type="match status" value="1"/>
</dbReference>
<comment type="caution">
    <text evidence="10">The sequence shown here is derived from an EMBL/GenBank/DDBJ whole genome shotgun (WGS) entry which is preliminary data.</text>
</comment>
<protein>
    <recommendedName>
        <fullName evidence="7">Fucosyltransferase</fullName>
        <ecNumber evidence="7">2.4.1.-</ecNumber>
    </recommendedName>
</protein>
<evidence type="ECO:0000256" key="2">
    <source>
        <dbReference type="ARBA" id="ARBA00004922"/>
    </source>
</evidence>
<keyword evidence="5 7" id="KW-0808">Transferase</keyword>
<evidence type="ECO:0000259" key="9">
    <source>
        <dbReference type="Pfam" id="PF00852"/>
    </source>
</evidence>
<evidence type="ECO:0000313" key="11">
    <source>
        <dbReference type="Proteomes" id="UP001519460"/>
    </source>
</evidence>
<feature type="compositionally biased region" description="Basic and acidic residues" evidence="8">
    <location>
        <begin position="192"/>
        <end position="201"/>
    </location>
</feature>
<keyword evidence="6 7" id="KW-0333">Golgi apparatus</keyword>
<dbReference type="AlphaFoldDB" id="A0ABD0KR71"/>
<dbReference type="SUPFAM" id="SSF53756">
    <property type="entry name" value="UDP-Glycosyltransferase/glycogen phosphorylase"/>
    <property type="match status" value="1"/>
</dbReference>
<dbReference type="GO" id="GO:0008417">
    <property type="term" value="F:fucosyltransferase activity"/>
    <property type="evidence" value="ECO:0007669"/>
    <property type="project" value="UniProtKB-ARBA"/>
</dbReference>
<keyword evidence="11" id="KW-1185">Reference proteome</keyword>
<feature type="region of interest" description="Disordered" evidence="8">
    <location>
        <begin position="140"/>
        <end position="201"/>
    </location>
</feature>
<dbReference type="GO" id="GO:0000139">
    <property type="term" value="C:Golgi membrane"/>
    <property type="evidence" value="ECO:0007669"/>
    <property type="project" value="UniProtKB-SubCell"/>
</dbReference>
<dbReference type="Proteomes" id="UP001519460">
    <property type="component" value="Unassembled WGS sequence"/>
</dbReference>
<dbReference type="GO" id="GO:0032580">
    <property type="term" value="C:Golgi cisterna membrane"/>
    <property type="evidence" value="ECO:0007669"/>
    <property type="project" value="UniProtKB-SubCell"/>
</dbReference>
<dbReference type="InterPro" id="IPR055270">
    <property type="entry name" value="Glyco_tran_10_C"/>
</dbReference>
<proteinExistence type="inferred from homology"/>
<dbReference type="PANTHER" id="PTHR48438:SF1">
    <property type="entry name" value="ALPHA-(1,3)-FUCOSYLTRANSFERASE C-RELATED"/>
    <property type="match status" value="1"/>
</dbReference>
<keyword evidence="4 7" id="KW-0328">Glycosyltransferase</keyword>
<feature type="compositionally biased region" description="Polar residues" evidence="8">
    <location>
        <begin position="140"/>
        <end position="152"/>
    </location>
</feature>
<dbReference type="Pfam" id="PF00852">
    <property type="entry name" value="Glyco_transf_10"/>
    <property type="match status" value="1"/>
</dbReference>
<reference evidence="10 11" key="1">
    <citation type="journal article" date="2023" name="Sci. Data">
        <title>Genome assembly of the Korean intertidal mud-creeper Batillaria attramentaria.</title>
        <authorList>
            <person name="Patra A.K."/>
            <person name="Ho P.T."/>
            <person name="Jun S."/>
            <person name="Lee S.J."/>
            <person name="Kim Y."/>
            <person name="Won Y.J."/>
        </authorList>
    </citation>
    <scope>NUCLEOTIDE SEQUENCE [LARGE SCALE GENOMIC DNA]</scope>
    <source>
        <strain evidence="10">Wonlab-2016</strain>
    </source>
</reference>
<evidence type="ECO:0000256" key="7">
    <source>
        <dbReference type="RuleBase" id="RU003832"/>
    </source>
</evidence>
<dbReference type="Gene3D" id="3.40.50.11660">
    <property type="entry name" value="Glycosyl transferase family 10, C-terminal domain"/>
    <property type="match status" value="1"/>
</dbReference>
<gene>
    <name evidence="10" type="ORF">BaRGS_00018949</name>
</gene>
<evidence type="ECO:0000256" key="4">
    <source>
        <dbReference type="ARBA" id="ARBA00022676"/>
    </source>
</evidence>
<dbReference type="EC" id="2.4.1.-" evidence="7"/>
<organism evidence="10 11">
    <name type="scientific">Batillaria attramentaria</name>
    <dbReference type="NCBI Taxonomy" id="370345"/>
    <lineage>
        <taxon>Eukaryota</taxon>
        <taxon>Metazoa</taxon>
        <taxon>Spiralia</taxon>
        <taxon>Lophotrochozoa</taxon>
        <taxon>Mollusca</taxon>
        <taxon>Gastropoda</taxon>
        <taxon>Caenogastropoda</taxon>
        <taxon>Sorbeoconcha</taxon>
        <taxon>Cerithioidea</taxon>
        <taxon>Batillariidae</taxon>
        <taxon>Batillaria</taxon>
    </lineage>
</organism>